<name>A0A2H9TLU4_9FUNG</name>
<dbReference type="AlphaFoldDB" id="A0A2H9TLU4"/>
<feature type="compositionally biased region" description="Acidic residues" evidence="1">
    <location>
        <begin position="130"/>
        <end position="149"/>
    </location>
</feature>
<evidence type="ECO:0000256" key="1">
    <source>
        <dbReference type="SAM" id="MobiDB-lite"/>
    </source>
</evidence>
<dbReference type="Gene3D" id="2.20.25.190">
    <property type="match status" value="1"/>
</dbReference>
<dbReference type="InterPro" id="IPR038567">
    <property type="entry name" value="T_Elf1_sf"/>
</dbReference>
<accession>A0A2H9TLU4</accession>
<dbReference type="OrthoDB" id="445983at2759"/>
<dbReference type="Proteomes" id="UP000240830">
    <property type="component" value="Unassembled WGS sequence"/>
</dbReference>
<reference evidence="2 3" key="1">
    <citation type="submission" date="2016-10" db="EMBL/GenBank/DDBJ databases">
        <title>The genome of Paramicrosporidium saccamoebae is the missing link in understanding Cryptomycota and Microsporidia evolution.</title>
        <authorList>
            <person name="Quandt C.A."/>
            <person name="Beaudet D."/>
            <person name="Corsaro D."/>
            <person name="Michel R."/>
            <person name="Corradi N."/>
            <person name="James T."/>
        </authorList>
    </citation>
    <scope>NUCLEOTIDE SEQUENCE [LARGE SCALE GENOMIC DNA]</scope>
    <source>
        <strain evidence="2 3">KSL3</strain>
    </source>
</reference>
<comment type="caution">
    <text evidence="2">The sequence shown here is derived from an EMBL/GenBank/DDBJ whole genome shotgun (WGS) entry which is preliminary data.</text>
</comment>
<organism evidence="2 3">
    <name type="scientific">Paramicrosporidium saccamoebae</name>
    <dbReference type="NCBI Taxonomy" id="1246581"/>
    <lineage>
        <taxon>Eukaryota</taxon>
        <taxon>Fungi</taxon>
        <taxon>Fungi incertae sedis</taxon>
        <taxon>Cryptomycota</taxon>
        <taxon>Cryptomycota incertae sedis</taxon>
        <taxon>Paramicrosporidium</taxon>
    </lineage>
</organism>
<feature type="region of interest" description="Disordered" evidence="1">
    <location>
        <begin position="99"/>
        <end position="149"/>
    </location>
</feature>
<proteinExistence type="predicted"/>
<keyword evidence="3" id="KW-1185">Reference proteome</keyword>
<evidence type="ECO:0000313" key="2">
    <source>
        <dbReference type="EMBL" id="PJF18738.1"/>
    </source>
</evidence>
<dbReference type="EMBL" id="MTSL01000105">
    <property type="protein sequence ID" value="PJF18738.1"/>
    <property type="molecule type" value="Genomic_DNA"/>
</dbReference>
<protein>
    <submittedName>
        <fullName evidence="2">Uncharacterized protein</fullName>
    </submittedName>
</protein>
<feature type="compositionally biased region" description="Basic and acidic residues" evidence="1">
    <location>
        <begin position="99"/>
        <end position="115"/>
    </location>
</feature>
<gene>
    <name evidence="2" type="ORF">PSACC_01474</name>
</gene>
<evidence type="ECO:0000313" key="3">
    <source>
        <dbReference type="Proteomes" id="UP000240830"/>
    </source>
</evidence>
<sequence>MGVFVVTPKKACSSSKVMSNVFLSRSLSSLLDLFDIKAPSTSEIRKITAQSTVQVIILFSLTPVQGPLDSDQSQLADLSEPVDIFAEWIDAIDAQSKQKEKALQRRKEERRKRDVNDDDDDDKEERKEDESVDEDAEEEEEEEEEDDEE</sequence>